<protein>
    <recommendedName>
        <fullName evidence="3">DUF1330 domain-containing protein</fullName>
    </recommendedName>
</protein>
<dbReference type="EMBL" id="FNQB01000004">
    <property type="protein sequence ID" value="SDZ62273.1"/>
    <property type="molecule type" value="Genomic_DNA"/>
</dbReference>
<evidence type="ECO:0000313" key="1">
    <source>
        <dbReference type="EMBL" id="SDZ62273.1"/>
    </source>
</evidence>
<dbReference type="AlphaFoldDB" id="A0A1H3UIH8"/>
<evidence type="ECO:0008006" key="3">
    <source>
        <dbReference type="Google" id="ProtNLM"/>
    </source>
</evidence>
<reference evidence="2" key="1">
    <citation type="submission" date="2016-10" db="EMBL/GenBank/DDBJ databases">
        <authorList>
            <person name="Varghese N."/>
            <person name="Submissions S."/>
        </authorList>
    </citation>
    <scope>NUCLEOTIDE SEQUENCE [LARGE SCALE GENOMIC DNA]</scope>
    <source>
        <strain evidence="2">DSM 44718</strain>
    </source>
</reference>
<organism evidence="1 2">
    <name type="scientific">Asanoa ishikariensis</name>
    <dbReference type="NCBI Taxonomy" id="137265"/>
    <lineage>
        <taxon>Bacteria</taxon>
        <taxon>Bacillati</taxon>
        <taxon>Actinomycetota</taxon>
        <taxon>Actinomycetes</taxon>
        <taxon>Micromonosporales</taxon>
        <taxon>Micromonosporaceae</taxon>
        <taxon>Asanoa</taxon>
    </lineage>
</organism>
<dbReference type="Proteomes" id="UP000199632">
    <property type="component" value="Unassembled WGS sequence"/>
</dbReference>
<evidence type="ECO:0000313" key="2">
    <source>
        <dbReference type="Proteomes" id="UP000199632"/>
    </source>
</evidence>
<gene>
    <name evidence="1" type="ORF">SAMN05421684_7422</name>
</gene>
<sequence>MATYLITHEVDDVDAWMASPKRKEAFGPLGIKVREFSDPSGSNRVGLIAEIPDMAAFQEFMSSDAAAAAMKHDGVHPETLLILREG</sequence>
<dbReference type="STRING" id="137265.SAMN05421684_7422"/>
<proteinExistence type="predicted"/>
<accession>A0A1H3UIH8</accession>
<name>A0A1H3UIH8_9ACTN</name>
<keyword evidence="2" id="KW-1185">Reference proteome</keyword>
<dbReference type="RefSeq" id="WP_204082677.1">
    <property type="nucleotide sequence ID" value="NZ_BOND01000005.1"/>
</dbReference>